<evidence type="ECO:0000259" key="15">
    <source>
        <dbReference type="PROSITE" id="PS51842"/>
    </source>
</evidence>
<feature type="domain" description="LTD" evidence="14">
    <location>
        <begin position="454"/>
        <end position="573"/>
    </location>
</feature>
<name>A0A674PIW0_TAKRU</name>
<feature type="domain" description="IF rod" evidence="15">
    <location>
        <begin position="25"/>
        <end position="381"/>
    </location>
</feature>
<organism evidence="16 17">
    <name type="scientific">Takifugu rubripes</name>
    <name type="common">Japanese pufferfish</name>
    <name type="synonym">Fugu rubripes</name>
    <dbReference type="NCBI Taxonomy" id="31033"/>
    <lineage>
        <taxon>Eukaryota</taxon>
        <taxon>Metazoa</taxon>
        <taxon>Chordata</taxon>
        <taxon>Craniata</taxon>
        <taxon>Vertebrata</taxon>
        <taxon>Euteleostomi</taxon>
        <taxon>Actinopterygii</taxon>
        <taxon>Neopterygii</taxon>
        <taxon>Teleostei</taxon>
        <taxon>Neoteleostei</taxon>
        <taxon>Acanthomorphata</taxon>
        <taxon>Eupercaria</taxon>
        <taxon>Tetraodontiformes</taxon>
        <taxon>Tetradontoidea</taxon>
        <taxon>Tetraodontidae</taxon>
        <taxon>Takifugu</taxon>
    </lineage>
</organism>
<evidence type="ECO:0000256" key="4">
    <source>
        <dbReference type="ARBA" id="ARBA00022553"/>
    </source>
</evidence>
<dbReference type="GeneTree" id="ENSGT00940000157244"/>
<gene>
    <name evidence="16" type="primary">LOC101072260</name>
</gene>
<dbReference type="PROSITE" id="PS00226">
    <property type="entry name" value="IF_ROD_1"/>
    <property type="match status" value="1"/>
</dbReference>
<keyword evidence="6 12" id="KW-0175">Coiled coil</keyword>
<dbReference type="InterPro" id="IPR001322">
    <property type="entry name" value="Lamin_tail_dom"/>
</dbReference>
<comment type="subcellular location">
    <subcellularLocation>
        <location evidence="10">Nucleus lamina</location>
    </subcellularLocation>
    <subcellularLocation>
        <location evidence="1">Nucleus matrix</location>
    </subcellularLocation>
    <subcellularLocation>
        <location evidence="2">Nucleus</location>
        <location evidence="2">Nucleoplasm</location>
    </subcellularLocation>
</comment>
<dbReference type="GO" id="GO:0005654">
    <property type="term" value="C:nucleoplasm"/>
    <property type="evidence" value="ECO:0007669"/>
    <property type="project" value="UniProtKB-SubCell"/>
</dbReference>
<keyword evidence="8" id="KW-0449">Lipoprotein</keyword>
<reference evidence="16" key="2">
    <citation type="submission" date="2025-08" db="UniProtKB">
        <authorList>
            <consortium name="Ensembl"/>
        </authorList>
    </citation>
    <scope>IDENTIFICATION</scope>
</reference>
<dbReference type="GO" id="GO:0005200">
    <property type="term" value="F:structural constituent of cytoskeleton"/>
    <property type="evidence" value="ECO:0007669"/>
    <property type="project" value="TreeGrafter"/>
</dbReference>
<dbReference type="SUPFAM" id="SSF74853">
    <property type="entry name" value="Lamin A/C globular tail domain"/>
    <property type="match status" value="1"/>
</dbReference>
<dbReference type="GO" id="GO:0005652">
    <property type="term" value="C:nuclear lamina"/>
    <property type="evidence" value="ECO:0007669"/>
    <property type="project" value="UniProtKB-SubCell"/>
</dbReference>
<dbReference type="PROSITE" id="PS51842">
    <property type="entry name" value="IF_ROD_2"/>
    <property type="match status" value="1"/>
</dbReference>
<dbReference type="AlphaFoldDB" id="A0A674PIW0"/>
<dbReference type="InterPro" id="IPR039008">
    <property type="entry name" value="IF_rod_dom"/>
</dbReference>
<evidence type="ECO:0000313" key="17">
    <source>
        <dbReference type="Proteomes" id="UP000005226"/>
    </source>
</evidence>
<evidence type="ECO:0000256" key="13">
    <source>
        <dbReference type="SAM" id="MobiDB-lite"/>
    </source>
</evidence>
<dbReference type="GO" id="GO:0005882">
    <property type="term" value="C:intermediate filament"/>
    <property type="evidence" value="ECO:0007669"/>
    <property type="project" value="UniProtKB-KW"/>
</dbReference>
<comment type="similarity">
    <text evidence="11">Belongs to the intermediate filament family.</text>
</comment>
<dbReference type="GO" id="GO:0016363">
    <property type="term" value="C:nuclear matrix"/>
    <property type="evidence" value="ECO:0007669"/>
    <property type="project" value="UniProtKB-SubCell"/>
</dbReference>
<evidence type="ECO:0000313" key="16">
    <source>
        <dbReference type="Ensembl" id="ENSTRUP00000085692.1"/>
    </source>
</evidence>
<reference evidence="16" key="3">
    <citation type="submission" date="2025-09" db="UniProtKB">
        <authorList>
            <consortium name="Ensembl"/>
        </authorList>
    </citation>
    <scope>IDENTIFICATION</scope>
</reference>
<dbReference type="GO" id="GO:0031507">
    <property type="term" value="P:heterochromatin formation"/>
    <property type="evidence" value="ECO:0007669"/>
    <property type="project" value="TreeGrafter"/>
</dbReference>
<evidence type="ECO:0000256" key="5">
    <source>
        <dbReference type="ARBA" id="ARBA00022754"/>
    </source>
</evidence>
<evidence type="ECO:0000256" key="11">
    <source>
        <dbReference type="RuleBase" id="RU000685"/>
    </source>
</evidence>
<feature type="coiled-coil region" evidence="12">
    <location>
        <begin position="22"/>
        <end position="363"/>
    </location>
</feature>
<evidence type="ECO:0000259" key="14">
    <source>
        <dbReference type="PROSITE" id="PS51841"/>
    </source>
</evidence>
<dbReference type="GO" id="GO:0090435">
    <property type="term" value="P:protein localization to nuclear envelope"/>
    <property type="evidence" value="ECO:0007669"/>
    <property type="project" value="TreeGrafter"/>
</dbReference>
<keyword evidence="17" id="KW-1185">Reference proteome</keyword>
<dbReference type="Gene3D" id="1.20.5.1160">
    <property type="entry name" value="Vasodilator-stimulated phosphoprotein"/>
    <property type="match status" value="2"/>
</dbReference>
<keyword evidence="4" id="KW-0597">Phosphoprotein</keyword>
<dbReference type="PANTHER" id="PTHR45721">
    <property type="entry name" value="LAMIN DM0-RELATED"/>
    <property type="match status" value="1"/>
</dbReference>
<dbReference type="GO" id="GO:0051664">
    <property type="term" value="P:nuclear pore localization"/>
    <property type="evidence" value="ECO:0007669"/>
    <property type="project" value="TreeGrafter"/>
</dbReference>
<evidence type="ECO:0000256" key="1">
    <source>
        <dbReference type="ARBA" id="ARBA00004109"/>
    </source>
</evidence>
<evidence type="ECO:0000256" key="6">
    <source>
        <dbReference type="ARBA" id="ARBA00023054"/>
    </source>
</evidence>
<dbReference type="Pfam" id="PF00038">
    <property type="entry name" value="Filament"/>
    <property type="match status" value="1"/>
</dbReference>
<keyword evidence="9" id="KW-0636">Prenylation</keyword>
<proteinExistence type="inferred from homology"/>
<dbReference type="Pfam" id="PF00932">
    <property type="entry name" value="LTD"/>
    <property type="match status" value="1"/>
</dbReference>
<evidence type="ECO:0000256" key="9">
    <source>
        <dbReference type="ARBA" id="ARBA00023289"/>
    </source>
</evidence>
<accession>A0A674PIW0</accession>
<evidence type="ECO:0000256" key="10">
    <source>
        <dbReference type="ARBA" id="ARBA00024186"/>
    </source>
</evidence>
<dbReference type="PANTHER" id="PTHR45721:SF5">
    <property type="entry name" value="PRELAMIN-A_C"/>
    <property type="match status" value="1"/>
</dbReference>
<dbReference type="SMART" id="SM01391">
    <property type="entry name" value="Filament"/>
    <property type="match status" value="1"/>
</dbReference>
<protein>
    <submittedName>
        <fullName evidence="16">Lamin A/C</fullName>
    </submittedName>
</protein>
<dbReference type="InterPro" id="IPR018039">
    <property type="entry name" value="IF_conserved"/>
</dbReference>
<dbReference type="GO" id="GO:0007097">
    <property type="term" value="P:nuclear migration"/>
    <property type="evidence" value="ECO:0007669"/>
    <property type="project" value="TreeGrafter"/>
</dbReference>
<dbReference type="SUPFAM" id="SSF64593">
    <property type="entry name" value="Intermediate filament protein, coiled coil region"/>
    <property type="match status" value="2"/>
</dbReference>
<keyword evidence="3" id="KW-0488">Methylation</keyword>
<evidence type="ECO:0000256" key="12">
    <source>
        <dbReference type="SAM" id="Coils"/>
    </source>
</evidence>
<dbReference type="InterPro" id="IPR036415">
    <property type="entry name" value="Lamin_tail_dom_sf"/>
</dbReference>
<keyword evidence="7" id="KW-0539">Nucleus</keyword>
<keyword evidence="5 11" id="KW-0403">Intermediate filament</keyword>
<evidence type="ECO:0000256" key="2">
    <source>
        <dbReference type="ARBA" id="ARBA00004642"/>
    </source>
</evidence>
<dbReference type="Proteomes" id="UP000005226">
    <property type="component" value="Chromosome 12"/>
</dbReference>
<dbReference type="Gene3D" id="1.20.5.170">
    <property type="match status" value="1"/>
</dbReference>
<reference evidence="16 17" key="1">
    <citation type="journal article" date="2011" name="Genome Biol. Evol.">
        <title>Integration of the genetic map and genome assembly of fugu facilitates insights into distinct features of genome evolution in teleosts and mammals.</title>
        <authorList>
            <person name="Kai W."/>
            <person name="Kikuchi K."/>
            <person name="Tohari S."/>
            <person name="Chew A.K."/>
            <person name="Tay A."/>
            <person name="Fujiwara A."/>
            <person name="Hosoya S."/>
            <person name="Suetake H."/>
            <person name="Naruse K."/>
            <person name="Brenner S."/>
            <person name="Suzuki Y."/>
            <person name="Venkatesh B."/>
        </authorList>
    </citation>
    <scope>NUCLEOTIDE SEQUENCE [LARGE SCALE GENOMIC DNA]</scope>
</reference>
<evidence type="ECO:0000256" key="8">
    <source>
        <dbReference type="ARBA" id="ARBA00023288"/>
    </source>
</evidence>
<dbReference type="Ensembl" id="ENSTRUT00000064077.1">
    <property type="protein sequence ID" value="ENSTRUP00000085692.1"/>
    <property type="gene ID" value="ENSTRUG00000013047.3"/>
</dbReference>
<dbReference type="Gene3D" id="2.60.40.1260">
    <property type="entry name" value="Lamin Tail domain"/>
    <property type="match status" value="1"/>
</dbReference>
<evidence type="ECO:0000256" key="7">
    <source>
        <dbReference type="ARBA" id="ARBA00023242"/>
    </source>
</evidence>
<dbReference type="GO" id="GO:0006998">
    <property type="term" value="P:nuclear envelope organization"/>
    <property type="evidence" value="ECO:0007669"/>
    <property type="project" value="TreeGrafter"/>
</dbReference>
<sequence length="645" mass="73341">MATPKSTPRGANSPLSPNRITRLQEKEELSNLNDRLAVYIDKVRFLEAENAGLRLRITESETEVSRELTGLKAAYEAELADARRTLDSVAKERAHLQLELGKLREDHKELKARNTKKEADLAGALQRLKDVEALLNSKDASLTTALGEKRSLEAENRDLKSQITKLETSLGDARKQLQDEMLRRVDGENRIQTLKEELDFQKNLHSEELREVKRRHESRVVEVDSGHQQDFESKLAEALMEMRNQQELQIQMYKDELEKTYNTKLDNARQSADRSSHLVGAAHEELQQTRIRLDSMSAQLSQLQKQLAAREAKIKDLEDGLSRERETTRRLLGDKDREMAQMRQKMQQQLDEYQELLDVKLALDMEICAYRKLLEGEEQRYVGPSAKDSGYFRVELSFSSSSHVWKPDRPHRLRLSPSPPPTKVTGSHSSTKRRRPNDTDSEASSVAGGTIARTRITQQASASGRVTVDEVDLEGKYVRLSNKADEDQNLGNWQLKRQVGTNPPIIFKFPVKFSLKAGQRVTIWASGAGRTHSPPSDLVWKNQPSWGTGDLLQTILISANGEEMAMRKVTRTHFEDEDDDMVRGAVCMQILLTLGWKQLSNCFNSTIFRISSFETRRWITTMYSQSVSQPVSPSSAGCSQHMWGQ</sequence>
<evidence type="ECO:0000256" key="3">
    <source>
        <dbReference type="ARBA" id="ARBA00022481"/>
    </source>
</evidence>
<dbReference type="PROSITE" id="PS51841">
    <property type="entry name" value="LTD"/>
    <property type="match status" value="1"/>
</dbReference>
<feature type="compositionally biased region" description="Polar residues" evidence="13">
    <location>
        <begin position="455"/>
        <end position="464"/>
    </location>
</feature>
<feature type="region of interest" description="Disordered" evidence="13">
    <location>
        <begin position="402"/>
        <end position="464"/>
    </location>
</feature>